<dbReference type="Pfam" id="PF06891">
    <property type="entry name" value="P2_Phage_GpR"/>
    <property type="match status" value="1"/>
</dbReference>
<feature type="region of interest" description="Disordered" evidence="1">
    <location>
        <begin position="121"/>
        <end position="144"/>
    </location>
</feature>
<dbReference type="EMBL" id="CAADIA010000013">
    <property type="protein sequence ID" value="VFR39614.1"/>
    <property type="molecule type" value="Genomic_DNA"/>
</dbReference>
<proteinExistence type="predicted"/>
<dbReference type="InterPro" id="IPR009678">
    <property type="entry name" value="Phage_tail_completion_R"/>
</dbReference>
<dbReference type="AlphaFoldDB" id="A0A484S786"/>
<accession>A0A484S786</accession>
<name>A0A484S786_9ZZZZ</name>
<dbReference type="EMBL" id="CAADIF010000002">
    <property type="protein sequence ID" value="VFR58386.1"/>
    <property type="molecule type" value="Genomic_DNA"/>
</dbReference>
<sequence>MKKPAAVREVLRQACPAFAADPTKLSVFVDEGTVHCDGRVSLSHEYRYTLTIIAQDYSGDLHNIVVPLLAWLRLSQPEQFENKDLRERMFAIEVELLSETTADVEIKLQLTERAIVTKAGDGTLHADYPGEPPHPELGESDQWP</sequence>
<gene>
    <name evidence="2" type="ORF">ANK1_2794</name>
    <name evidence="3" type="ORF">ANK2_2795</name>
</gene>
<evidence type="ECO:0000256" key="1">
    <source>
        <dbReference type="SAM" id="MobiDB-lite"/>
    </source>
</evidence>
<reference evidence="3" key="1">
    <citation type="submission" date="2019-03" db="EMBL/GenBank/DDBJ databases">
        <authorList>
            <person name="Danneels B."/>
        </authorList>
    </citation>
    <scope>NUCLEOTIDE SEQUENCE</scope>
</reference>
<evidence type="ECO:0000313" key="3">
    <source>
        <dbReference type="EMBL" id="VFR58386.1"/>
    </source>
</evidence>
<protein>
    <submittedName>
        <fullName evidence="3">Phage tail protein # FIG072132 and FIG003673</fullName>
    </submittedName>
</protein>
<evidence type="ECO:0000313" key="2">
    <source>
        <dbReference type="EMBL" id="VFR39614.1"/>
    </source>
</evidence>
<organism evidence="3">
    <name type="scientific">plant metagenome</name>
    <dbReference type="NCBI Taxonomy" id="1297885"/>
    <lineage>
        <taxon>unclassified sequences</taxon>
        <taxon>metagenomes</taxon>
        <taxon>organismal metagenomes</taxon>
    </lineage>
</organism>